<dbReference type="AlphaFoldDB" id="A0A7J9GMA7"/>
<evidence type="ECO:0000256" key="1">
    <source>
        <dbReference type="ARBA" id="ARBA00001971"/>
    </source>
</evidence>
<feature type="binding site" description="axial binding residue" evidence="8">
    <location>
        <position position="235"/>
    </location>
    <ligand>
        <name>heme</name>
        <dbReference type="ChEBI" id="CHEBI:30413"/>
    </ligand>
    <ligandPart>
        <name>Fe</name>
        <dbReference type="ChEBI" id="CHEBI:18248"/>
    </ligandPart>
</feature>
<dbReference type="PRINTS" id="PR00465">
    <property type="entry name" value="EP450IV"/>
</dbReference>
<dbReference type="GO" id="GO:0004497">
    <property type="term" value="F:monooxygenase activity"/>
    <property type="evidence" value="ECO:0007669"/>
    <property type="project" value="UniProtKB-KW"/>
</dbReference>
<evidence type="ECO:0000256" key="7">
    <source>
        <dbReference type="ARBA" id="ARBA00023033"/>
    </source>
</evidence>
<feature type="non-terminal residue" evidence="10">
    <location>
        <position position="1"/>
    </location>
</feature>
<comment type="similarity">
    <text evidence="2 9">Belongs to the cytochrome P450 family.</text>
</comment>
<evidence type="ECO:0000256" key="6">
    <source>
        <dbReference type="ARBA" id="ARBA00023004"/>
    </source>
</evidence>
<dbReference type="PANTHER" id="PTHR24296">
    <property type="entry name" value="CYTOCHROME P450"/>
    <property type="match status" value="1"/>
</dbReference>
<evidence type="ECO:0000256" key="2">
    <source>
        <dbReference type="ARBA" id="ARBA00010617"/>
    </source>
</evidence>
<keyword evidence="3 8" id="KW-0349">Heme</keyword>
<dbReference type="GO" id="GO:0016705">
    <property type="term" value="F:oxidoreductase activity, acting on paired donors, with incorporation or reduction of molecular oxygen"/>
    <property type="evidence" value="ECO:0007669"/>
    <property type="project" value="InterPro"/>
</dbReference>
<dbReference type="Proteomes" id="UP000593560">
    <property type="component" value="Unassembled WGS sequence"/>
</dbReference>
<dbReference type="InterPro" id="IPR001128">
    <property type="entry name" value="Cyt_P450"/>
</dbReference>
<dbReference type="SUPFAM" id="SSF48264">
    <property type="entry name" value="Cytochrome P450"/>
    <property type="match status" value="1"/>
</dbReference>
<dbReference type="PROSITE" id="PS00086">
    <property type="entry name" value="CYTOCHROME_P450"/>
    <property type="match status" value="1"/>
</dbReference>
<reference evidence="10 11" key="1">
    <citation type="journal article" date="2019" name="Genome Biol. Evol.">
        <title>Insights into the evolution of the New World diploid cottons (Gossypium, subgenus Houzingenia) based on genome sequencing.</title>
        <authorList>
            <person name="Grover C.E."/>
            <person name="Arick M.A. 2nd"/>
            <person name="Thrash A."/>
            <person name="Conover J.L."/>
            <person name="Sanders W.S."/>
            <person name="Peterson D.G."/>
            <person name="Frelichowski J.E."/>
            <person name="Scheffler J.A."/>
            <person name="Scheffler B.E."/>
            <person name="Wendel J.F."/>
        </authorList>
    </citation>
    <scope>NUCLEOTIDE SEQUENCE [LARGE SCALE GENOMIC DNA]</scope>
    <source>
        <strain evidence="10">0</strain>
        <tissue evidence="10">Leaf</tissue>
    </source>
</reference>
<comment type="caution">
    <text evidence="10">The sequence shown here is derived from an EMBL/GenBank/DDBJ whole genome shotgun (WGS) entry which is preliminary data.</text>
</comment>
<evidence type="ECO:0000256" key="5">
    <source>
        <dbReference type="ARBA" id="ARBA00023002"/>
    </source>
</evidence>
<dbReference type="GO" id="GO:0006629">
    <property type="term" value="P:lipid metabolic process"/>
    <property type="evidence" value="ECO:0007669"/>
    <property type="project" value="UniProtKB-ARBA"/>
</dbReference>
<dbReference type="GO" id="GO:0020037">
    <property type="term" value="F:heme binding"/>
    <property type="evidence" value="ECO:0007669"/>
    <property type="project" value="InterPro"/>
</dbReference>
<organism evidence="10 11">
    <name type="scientific">Gossypium harknessii</name>
    <dbReference type="NCBI Taxonomy" id="34285"/>
    <lineage>
        <taxon>Eukaryota</taxon>
        <taxon>Viridiplantae</taxon>
        <taxon>Streptophyta</taxon>
        <taxon>Embryophyta</taxon>
        <taxon>Tracheophyta</taxon>
        <taxon>Spermatophyta</taxon>
        <taxon>Magnoliopsida</taxon>
        <taxon>eudicotyledons</taxon>
        <taxon>Gunneridae</taxon>
        <taxon>Pentapetalae</taxon>
        <taxon>rosids</taxon>
        <taxon>malvids</taxon>
        <taxon>Malvales</taxon>
        <taxon>Malvaceae</taxon>
        <taxon>Malvoideae</taxon>
        <taxon>Gossypium</taxon>
    </lineage>
</organism>
<dbReference type="OrthoDB" id="1470350at2759"/>
<keyword evidence="5 9" id="KW-0560">Oxidoreductase</keyword>
<keyword evidence="7 9" id="KW-0503">Monooxygenase</keyword>
<evidence type="ECO:0000313" key="10">
    <source>
        <dbReference type="EMBL" id="MBA0798703.1"/>
    </source>
</evidence>
<name>A0A7J9GMA7_9ROSI</name>
<keyword evidence="11" id="KW-1185">Reference proteome</keyword>
<accession>A0A7J9GMA7</accession>
<dbReference type="InterPro" id="IPR002403">
    <property type="entry name" value="Cyt_P450_E_grp-IV"/>
</dbReference>
<dbReference type="GO" id="GO:0005506">
    <property type="term" value="F:iron ion binding"/>
    <property type="evidence" value="ECO:0007669"/>
    <property type="project" value="InterPro"/>
</dbReference>
<dbReference type="Pfam" id="PF00067">
    <property type="entry name" value="p450"/>
    <property type="match status" value="2"/>
</dbReference>
<proteinExistence type="inferred from homology"/>
<evidence type="ECO:0000256" key="4">
    <source>
        <dbReference type="ARBA" id="ARBA00022723"/>
    </source>
</evidence>
<evidence type="ECO:0000256" key="9">
    <source>
        <dbReference type="RuleBase" id="RU000461"/>
    </source>
</evidence>
<dbReference type="Gene3D" id="1.10.630.10">
    <property type="entry name" value="Cytochrome P450"/>
    <property type="match status" value="2"/>
</dbReference>
<gene>
    <name evidence="10" type="ORF">Gohar_009268</name>
</gene>
<comment type="cofactor">
    <cofactor evidence="1 8">
        <name>heme</name>
        <dbReference type="ChEBI" id="CHEBI:30413"/>
    </cofactor>
</comment>
<dbReference type="EMBL" id="JABFAD010000005">
    <property type="protein sequence ID" value="MBA0798703.1"/>
    <property type="molecule type" value="Genomic_DNA"/>
</dbReference>
<sequence>SNSFDLQEVLIRFTFDNISTIALVVNPRCLALDLPEVPFAKAFEEATELTLLRFLMPPFVWKSLKFFGLGNERQLKEAIKVVHDFADKKVRDRRKILGNLSNQSDLLSRLIESENKQGQNRHFQCRTHDDHITVFTEEGLKKMVYLQAALSESLRLYPSVPIELKEVLEDDVLPDGTRLKKGAQVFNFLFSMVRMESIWGKDCLEFKLERQIKDGKFVSANQFKYPVFNAGPRRCLGKNFSYTQMKMVAVSVLLR</sequence>
<evidence type="ECO:0000313" key="11">
    <source>
        <dbReference type="Proteomes" id="UP000593560"/>
    </source>
</evidence>
<keyword evidence="4 8" id="KW-0479">Metal-binding</keyword>
<keyword evidence="6 8" id="KW-0408">Iron</keyword>
<evidence type="ECO:0008006" key="12">
    <source>
        <dbReference type="Google" id="ProtNLM"/>
    </source>
</evidence>
<dbReference type="InterPro" id="IPR036396">
    <property type="entry name" value="Cyt_P450_sf"/>
</dbReference>
<protein>
    <recommendedName>
        <fullName evidence="12">Cytochrome P450</fullName>
    </recommendedName>
</protein>
<evidence type="ECO:0000256" key="8">
    <source>
        <dbReference type="PIRSR" id="PIRSR602403-1"/>
    </source>
</evidence>
<dbReference type="InterPro" id="IPR017972">
    <property type="entry name" value="Cyt_P450_CS"/>
</dbReference>
<evidence type="ECO:0000256" key="3">
    <source>
        <dbReference type="ARBA" id="ARBA00022617"/>
    </source>
</evidence>